<comment type="caution">
    <text evidence="1">The sequence shown here is derived from an EMBL/GenBank/DDBJ whole genome shotgun (WGS) entry which is preliminary data.</text>
</comment>
<dbReference type="EMBL" id="MGKY01000015">
    <property type="protein sequence ID" value="OGN33525.1"/>
    <property type="molecule type" value="Genomic_DNA"/>
</dbReference>
<name>A0A1F8H7F1_9BACT</name>
<evidence type="ECO:0000313" key="1">
    <source>
        <dbReference type="EMBL" id="OGN33525.1"/>
    </source>
</evidence>
<accession>A0A1F8H7F1</accession>
<proteinExistence type="predicted"/>
<evidence type="ECO:0000313" key="2">
    <source>
        <dbReference type="Proteomes" id="UP000177745"/>
    </source>
</evidence>
<protein>
    <submittedName>
        <fullName evidence="1">Uncharacterized protein</fullName>
    </submittedName>
</protein>
<organism evidence="1 2">
    <name type="scientific">Candidatus Yanofskybacteria bacterium RIFCSPLOWO2_12_FULL_43_11b</name>
    <dbReference type="NCBI Taxonomy" id="1802710"/>
    <lineage>
        <taxon>Bacteria</taxon>
        <taxon>Candidatus Yanofskyibacteriota</taxon>
    </lineage>
</organism>
<dbReference type="Proteomes" id="UP000177745">
    <property type="component" value="Unassembled WGS sequence"/>
</dbReference>
<reference evidence="1 2" key="1">
    <citation type="journal article" date="2016" name="Nat. Commun.">
        <title>Thousands of microbial genomes shed light on interconnected biogeochemical processes in an aquifer system.</title>
        <authorList>
            <person name="Anantharaman K."/>
            <person name="Brown C.T."/>
            <person name="Hug L.A."/>
            <person name="Sharon I."/>
            <person name="Castelle C.J."/>
            <person name="Probst A.J."/>
            <person name="Thomas B.C."/>
            <person name="Singh A."/>
            <person name="Wilkins M.J."/>
            <person name="Karaoz U."/>
            <person name="Brodie E.L."/>
            <person name="Williams K.H."/>
            <person name="Hubbard S.S."/>
            <person name="Banfield J.F."/>
        </authorList>
    </citation>
    <scope>NUCLEOTIDE SEQUENCE [LARGE SCALE GENOMIC DNA]</scope>
</reference>
<dbReference type="AlphaFoldDB" id="A0A1F8H7F1"/>
<sequence>MFGNRGSNFLMKNLKDAIIVLGGGIEPDGSLPDIPKLRITKGIELLNNGVALRIIMSGKWGFWLEK</sequence>
<gene>
    <name evidence="1" type="ORF">A3G51_02465</name>
</gene>